<feature type="compositionally biased region" description="Basic residues" evidence="11">
    <location>
        <begin position="117"/>
        <end position="126"/>
    </location>
</feature>
<reference evidence="14" key="1">
    <citation type="submission" date="2011-08" db="EMBL/GenBank/DDBJ databases">
        <title>The draft genome of Latimeria chalumnae.</title>
        <authorList>
            <person name="Di Palma F."/>
            <person name="Alfoldi J."/>
            <person name="Johnson J."/>
            <person name="Berlin A."/>
            <person name="Gnerre S."/>
            <person name="Jaffe D."/>
            <person name="MacCallum I."/>
            <person name="Young S."/>
            <person name="Walker B.J."/>
            <person name="Lander E."/>
            <person name="Lindblad-Toh K."/>
        </authorList>
    </citation>
    <scope>NUCLEOTIDE SEQUENCE [LARGE SCALE GENOMIC DNA]</scope>
    <source>
        <strain evidence="14">Wild caught</strain>
    </source>
</reference>
<dbReference type="HOGENOM" id="CLU_052592_0_0_1"/>
<evidence type="ECO:0000256" key="6">
    <source>
        <dbReference type="ARBA" id="ARBA00022692"/>
    </source>
</evidence>
<name>H3AMA4_LATCH</name>
<keyword evidence="7 12" id="KW-1133">Transmembrane helix</keyword>
<dbReference type="GO" id="GO:0045499">
    <property type="term" value="F:chemorepellent activity"/>
    <property type="evidence" value="ECO:0007669"/>
    <property type="project" value="TreeGrafter"/>
</dbReference>
<dbReference type="PANTHER" id="PTHR11100:SF18">
    <property type="entry name" value="PRO-NEUREGULIN-3, MEMBRANE-BOUND ISOFORM"/>
    <property type="match status" value="1"/>
</dbReference>
<dbReference type="InterPro" id="IPR040180">
    <property type="entry name" value="Neuregulin"/>
</dbReference>
<dbReference type="GO" id="GO:0008083">
    <property type="term" value="F:growth factor activity"/>
    <property type="evidence" value="ECO:0007669"/>
    <property type="project" value="UniProtKB-KW"/>
</dbReference>
<dbReference type="InParanoid" id="H3AMA4"/>
<dbReference type="AlphaFoldDB" id="H3AMA4"/>
<feature type="region of interest" description="Disordered" evidence="11">
    <location>
        <begin position="266"/>
        <end position="285"/>
    </location>
</feature>
<protein>
    <recommendedName>
        <fullName evidence="15">Neuregulin 3</fullName>
    </recommendedName>
</protein>
<evidence type="ECO:0000313" key="14">
    <source>
        <dbReference type="Proteomes" id="UP000008672"/>
    </source>
</evidence>
<dbReference type="EMBL" id="AFYH01180076">
    <property type="status" value="NOT_ANNOTATED_CDS"/>
    <property type="molecule type" value="Genomic_DNA"/>
</dbReference>
<dbReference type="GO" id="GO:0048513">
    <property type="term" value="P:animal organ development"/>
    <property type="evidence" value="ECO:0007669"/>
    <property type="project" value="TreeGrafter"/>
</dbReference>
<dbReference type="PANTHER" id="PTHR11100">
    <property type="entry name" value="HEREGULIN-NEUREGULIN FAMILY MEMBER"/>
    <property type="match status" value="1"/>
</dbReference>
<feature type="transmembrane region" description="Helical" evidence="12">
    <location>
        <begin position="16"/>
        <end position="38"/>
    </location>
</feature>
<evidence type="ECO:0000256" key="2">
    <source>
        <dbReference type="ARBA" id="ARBA00004613"/>
    </source>
</evidence>
<dbReference type="Ensembl" id="ENSLACT00000010855.1">
    <property type="protein sequence ID" value="ENSLACP00000010775.1"/>
    <property type="gene ID" value="ENSLACG00000009487.1"/>
</dbReference>
<dbReference type="Proteomes" id="UP000008672">
    <property type="component" value="Unassembled WGS sequence"/>
</dbReference>
<evidence type="ECO:0000256" key="5">
    <source>
        <dbReference type="ARBA" id="ARBA00022536"/>
    </source>
</evidence>
<sequence>FLFLPTESTEMYQRQVLSITCITIGIVTAGLVCLVFYFRTRKQRQKIQESMKESRSGKKYSLNTSSLLIRSEAVPRNSIQLQNYSKMDRHSQLAAEKVVESYFSSNQPFPPAPSSHRGNKSIKHHRSRDSASSSFVFVFVLSVFIFRKNSLNPGGCMSGYIGYCSFDCTVLSMVCVKVFYNKQIKHVTSLLRTNKHRAPSTGLKDAEYTFSNMQPSSRETHFHLSNSQQKDLAGYLSAGASSIPIIPSVGLDDSCMQVQKNLPEASGAKRCKNSSSTDLADVSTPRIPHPTAVAATMTSAAVHQEVEMLLETVQVQIQILAHARRKTEDCELEAREGVSRNTTFLPTTPLAKLERETQFLLKNETERDSAFTK</sequence>
<dbReference type="GO" id="GO:0007399">
    <property type="term" value="P:nervous system development"/>
    <property type="evidence" value="ECO:0007669"/>
    <property type="project" value="InterPro"/>
</dbReference>
<dbReference type="GO" id="GO:0005615">
    <property type="term" value="C:extracellular space"/>
    <property type="evidence" value="ECO:0007669"/>
    <property type="project" value="TreeGrafter"/>
</dbReference>
<dbReference type="FunCoup" id="H3AMA4">
    <property type="interactions" value="134"/>
</dbReference>
<evidence type="ECO:0000256" key="8">
    <source>
        <dbReference type="ARBA" id="ARBA00023030"/>
    </source>
</evidence>
<reference evidence="13" key="3">
    <citation type="submission" date="2025-09" db="UniProtKB">
        <authorList>
            <consortium name="Ensembl"/>
        </authorList>
    </citation>
    <scope>IDENTIFICATION</scope>
</reference>
<dbReference type="EMBL" id="AFYH01180075">
    <property type="status" value="NOT_ANNOTATED_CDS"/>
    <property type="molecule type" value="Genomic_DNA"/>
</dbReference>
<dbReference type="OMA" id="WCKNSCS"/>
<keyword evidence="4" id="KW-0964">Secreted</keyword>
<dbReference type="STRING" id="7897.ENSLACP00000010775"/>
<evidence type="ECO:0000256" key="11">
    <source>
        <dbReference type="SAM" id="MobiDB-lite"/>
    </source>
</evidence>
<evidence type="ECO:0000256" key="3">
    <source>
        <dbReference type="ARBA" id="ARBA00022475"/>
    </source>
</evidence>
<keyword evidence="6 12" id="KW-0812">Transmembrane</keyword>
<evidence type="ECO:0000256" key="1">
    <source>
        <dbReference type="ARBA" id="ARBA00004251"/>
    </source>
</evidence>
<feature type="transmembrane region" description="Helical" evidence="12">
    <location>
        <begin position="160"/>
        <end position="180"/>
    </location>
</feature>
<reference evidence="13" key="2">
    <citation type="submission" date="2025-08" db="UniProtKB">
        <authorList>
            <consortium name="Ensembl"/>
        </authorList>
    </citation>
    <scope>IDENTIFICATION</scope>
</reference>
<comment type="subcellular location">
    <subcellularLocation>
        <location evidence="1">Cell membrane</location>
        <topology evidence="1">Single-pass type I membrane protein</topology>
    </subcellularLocation>
    <subcellularLocation>
        <location evidence="2">Secreted</location>
    </subcellularLocation>
</comment>
<keyword evidence="10" id="KW-1015">Disulfide bond</keyword>
<dbReference type="GO" id="GO:0035556">
    <property type="term" value="P:intracellular signal transduction"/>
    <property type="evidence" value="ECO:0007669"/>
    <property type="project" value="TreeGrafter"/>
</dbReference>
<keyword evidence="3" id="KW-1003">Cell membrane</keyword>
<evidence type="ECO:0000256" key="9">
    <source>
        <dbReference type="ARBA" id="ARBA00023136"/>
    </source>
</evidence>
<organism evidence="13 14">
    <name type="scientific">Latimeria chalumnae</name>
    <name type="common">Coelacanth</name>
    <dbReference type="NCBI Taxonomy" id="7897"/>
    <lineage>
        <taxon>Eukaryota</taxon>
        <taxon>Metazoa</taxon>
        <taxon>Chordata</taxon>
        <taxon>Craniata</taxon>
        <taxon>Vertebrata</taxon>
        <taxon>Euteleostomi</taxon>
        <taxon>Coelacanthiformes</taxon>
        <taxon>Coelacanthidae</taxon>
        <taxon>Latimeria</taxon>
    </lineage>
</organism>
<dbReference type="eggNOG" id="ENOG502QS97">
    <property type="taxonomic scope" value="Eukaryota"/>
</dbReference>
<keyword evidence="8" id="KW-0339">Growth factor</keyword>
<proteinExistence type="predicted"/>
<evidence type="ECO:0000256" key="7">
    <source>
        <dbReference type="ARBA" id="ARBA00022989"/>
    </source>
</evidence>
<keyword evidence="5" id="KW-0245">EGF-like domain</keyword>
<evidence type="ECO:0008006" key="15">
    <source>
        <dbReference type="Google" id="ProtNLM"/>
    </source>
</evidence>
<accession>H3AMA4</accession>
<keyword evidence="14" id="KW-1185">Reference proteome</keyword>
<evidence type="ECO:0000256" key="10">
    <source>
        <dbReference type="ARBA" id="ARBA00023157"/>
    </source>
</evidence>
<feature type="region of interest" description="Disordered" evidence="11">
    <location>
        <begin position="104"/>
        <end position="126"/>
    </location>
</feature>
<keyword evidence="9 12" id="KW-0472">Membrane</keyword>
<feature type="transmembrane region" description="Helical" evidence="12">
    <location>
        <begin position="130"/>
        <end position="148"/>
    </location>
</feature>
<evidence type="ECO:0000256" key="12">
    <source>
        <dbReference type="SAM" id="Phobius"/>
    </source>
</evidence>
<evidence type="ECO:0000313" key="13">
    <source>
        <dbReference type="Ensembl" id="ENSLACP00000010775.1"/>
    </source>
</evidence>
<dbReference type="GeneTree" id="ENSGT00940000156754"/>
<dbReference type="GO" id="GO:0005886">
    <property type="term" value="C:plasma membrane"/>
    <property type="evidence" value="ECO:0007669"/>
    <property type="project" value="UniProtKB-SubCell"/>
</dbReference>
<evidence type="ECO:0000256" key="4">
    <source>
        <dbReference type="ARBA" id="ARBA00022525"/>
    </source>
</evidence>